<dbReference type="AlphaFoldDB" id="A0A317ZYJ2"/>
<gene>
    <name evidence="1" type="ORF">CTB96_05835</name>
</gene>
<dbReference type="InterPro" id="IPR025447">
    <property type="entry name" value="DUF4192"/>
</dbReference>
<sequence>MQKTIVKTPTPQDFLALVPQLVGFLPQQSLVLVAFRGNHTCGALRFNLPRDGAGAAELRRIAGTLLGTLCKIPGVDALVPVVYTEQEIGDEQAGAATDLPQGAFLRAIQARAGESGFLVRDALCVAADGWASYLDLDPGPGRGRPGRAPDGAARRAVRHPLSDIAASSVAEDIPAGSRRQIATLQTGAELPKVDLATRERCARRLARYQRLGPDLGPIPELIEMVGDMLDPVGTAETVLGLNPAELSINEVAALLFLMQGPATRDQMMLQFAFGEEEGRRSHDLNRHYARRQRETGLDMDALVEADMAAGRAWEQTTPTTGDLMLGLSPQRPDPERVLRGIRLLKLLVAMAPRAARPAPLCMLAWLSWTLGQGSVAGIYIDTALDIDPEYGMALLLLQVLGSGHLPEWAFEVPVDEAATD</sequence>
<keyword evidence="2" id="KW-1185">Reference proteome</keyword>
<name>A0A317ZYJ2_9MICO</name>
<evidence type="ECO:0000313" key="1">
    <source>
        <dbReference type="EMBL" id="PXA70612.1"/>
    </source>
</evidence>
<accession>A0A317ZYJ2</accession>
<proteinExistence type="predicted"/>
<dbReference type="EMBL" id="QHLY01000007">
    <property type="protein sequence ID" value="PXA70612.1"/>
    <property type="molecule type" value="Genomic_DNA"/>
</dbReference>
<reference evidence="1 2" key="1">
    <citation type="submission" date="2018-05" db="EMBL/GenBank/DDBJ databases">
        <title>Genetic diversity of glacier-inhabiting Cryobacterium bacteria in China and description of Cryobacterium mengkeensis sp. nov. and Arthrobacter glacialis sp. nov.</title>
        <authorList>
            <person name="Liu Q."/>
            <person name="Xin Y.-H."/>
        </authorList>
    </citation>
    <scope>NUCLEOTIDE SEQUENCE [LARGE SCALE GENOMIC DNA]</scope>
    <source>
        <strain evidence="1 2">SK-1</strain>
    </source>
</reference>
<dbReference type="RefSeq" id="WP_110125993.1">
    <property type="nucleotide sequence ID" value="NZ_QHLY01000007.1"/>
</dbReference>
<comment type="caution">
    <text evidence="1">The sequence shown here is derived from an EMBL/GenBank/DDBJ whole genome shotgun (WGS) entry which is preliminary data.</text>
</comment>
<protein>
    <recommendedName>
        <fullName evidence="3">DUF4192 domain-containing protein</fullName>
    </recommendedName>
</protein>
<evidence type="ECO:0008006" key="3">
    <source>
        <dbReference type="Google" id="ProtNLM"/>
    </source>
</evidence>
<dbReference type="Pfam" id="PF13830">
    <property type="entry name" value="DUF4192"/>
    <property type="match status" value="1"/>
</dbReference>
<dbReference type="OrthoDB" id="4954868at2"/>
<evidence type="ECO:0000313" key="2">
    <source>
        <dbReference type="Proteomes" id="UP000246722"/>
    </source>
</evidence>
<organism evidence="1 2">
    <name type="scientific">Cryobacterium arcticum</name>
    <dbReference type="NCBI Taxonomy" id="670052"/>
    <lineage>
        <taxon>Bacteria</taxon>
        <taxon>Bacillati</taxon>
        <taxon>Actinomycetota</taxon>
        <taxon>Actinomycetes</taxon>
        <taxon>Micrococcales</taxon>
        <taxon>Microbacteriaceae</taxon>
        <taxon>Cryobacterium</taxon>
    </lineage>
</organism>
<dbReference type="Proteomes" id="UP000246722">
    <property type="component" value="Unassembled WGS sequence"/>
</dbReference>